<evidence type="ECO:0000256" key="1">
    <source>
        <dbReference type="ARBA" id="ARBA00022737"/>
    </source>
</evidence>
<feature type="compositionally biased region" description="Low complexity" evidence="4">
    <location>
        <begin position="1067"/>
        <end position="1083"/>
    </location>
</feature>
<protein>
    <submittedName>
        <fullName evidence="5">Ankyrin repeat-containing domain protein</fullName>
    </submittedName>
</protein>
<evidence type="ECO:0000256" key="4">
    <source>
        <dbReference type="SAM" id="MobiDB-lite"/>
    </source>
</evidence>
<keyword evidence="2 3" id="KW-0040">ANK repeat</keyword>
<feature type="repeat" description="ANK" evidence="3">
    <location>
        <begin position="961"/>
        <end position="993"/>
    </location>
</feature>
<feature type="repeat" description="ANK" evidence="3">
    <location>
        <begin position="1738"/>
        <end position="1770"/>
    </location>
</feature>
<dbReference type="PROSITE" id="PS50088">
    <property type="entry name" value="ANK_REPEAT"/>
    <property type="match status" value="9"/>
</dbReference>
<dbReference type="InterPro" id="IPR002110">
    <property type="entry name" value="Ankyrin_rpt"/>
</dbReference>
<comment type="caution">
    <text evidence="5">The sequence shown here is derived from an EMBL/GenBank/DDBJ whole genome shotgun (WGS) entry which is preliminary data.</text>
</comment>
<evidence type="ECO:0000313" key="5">
    <source>
        <dbReference type="EMBL" id="KAK3324353.1"/>
    </source>
</evidence>
<evidence type="ECO:0000256" key="2">
    <source>
        <dbReference type="ARBA" id="ARBA00023043"/>
    </source>
</evidence>
<feature type="region of interest" description="Disordered" evidence="4">
    <location>
        <begin position="1030"/>
        <end position="1089"/>
    </location>
</feature>
<feature type="repeat" description="ANK" evidence="3">
    <location>
        <begin position="1624"/>
        <end position="1657"/>
    </location>
</feature>
<dbReference type="PROSITE" id="PS50297">
    <property type="entry name" value="ANK_REP_REGION"/>
    <property type="match status" value="8"/>
</dbReference>
<dbReference type="Pfam" id="PF00023">
    <property type="entry name" value="Ank"/>
    <property type="match status" value="1"/>
</dbReference>
<dbReference type="PRINTS" id="PR01415">
    <property type="entry name" value="ANKYRIN"/>
</dbReference>
<feature type="repeat" description="ANK" evidence="3">
    <location>
        <begin position="1138"/>
        <end position="1170"/>
    </location>
</feature>
<evidence type="ECO:0000313" key="6">
    <source>
        <dbReference type="Proteomes" id="UP001286456"/>
    </source>
</evidence>
<reference evidence="5" key="1">
    <citation type="journal article" date="2023" name="Mol. Phylogenet. Evol.">
        <title>Genome-scale phylogeny and comparative genomics of the fungal order Sordariales.</title>
        <authorList>
            <person name="Hensen N."/>
            <person name="Bonometti L."/>
            <person name="Westerberg I."/>
            <person name="Brannstrom I.O."/>
            <person name="Guillou S."/>
            <person name="Cros-Aarteil S."/>
            <person name="Calhoun S."/>
            <person name="Haridas S."/>
            <person name="Kuo A."/>
            <person name="Mondo S."/>
            <person name="Pangilinan J."/>
            <person name="Riley R."/>
            <person name="LaButti K."/>
            <person name="Andreopoulos B."/>
            <person name="Lipzen A."/>
            <person name="Chen C."/>
            <person name="Yan M."/>
            <person name="Daum C."/>
            <person name="Ng V."/>
            <person name="Clum A."/>
            <person name="Steindorff A."/>
            <person name="Ohm R.A."/>
            <person name="Martin F."/>
            <person name="Silar P."/>
            <person name="Natvig D.O."/>
            <person name="Lalanne C."/>
            <person name="Gautier V."/>
            <person name="Ament-Velasquez S.L."/>
            <person name="Kruys A."/>
            <person name="Hutchinson M.I."/>
            <person name="Powell A.J."/>
            <person name="Barry K."/>
            <person name="Miller A.N."/>
            <person name="Grigoriev I.V."/>
            <person name="Debuchy R."/>
            <person name="Gladieux P."/>
            <person name="Hiltunen Thoren M."/>
            <person name="Johannesson H."/>
        </authorList>
    </citation>
    <scope>NUCLEOTIDE SEQUENCE</scope>
    <source>
        <strain evidence="5">SMH4131-1</strain>
    </source>
</reference>
<dbReference type="Gene3D" id="1.25.40.20">
    <property type="entry name" value="Ankyrin repeat-containing domain"/>
    <property type="match status" value="5"/>
</dbReference>
<dbReference type="InterPro" id="IPR036770">
    <property type="entry name" value="Ankyrin_rpt-contain_sf"/>
</dbReference>
<accession>A0AAE0IG54</accession>
<organism evidence="5 6">
    <name type="scientific">Cercophora scortea</name>
    <dbReference type="NCBI Taxonomy" id="314031"/>
    <lineage>
        <taxon>Eukaryota</taxon>
        <taxon>Fungi</taxon>
        <taxon>Dikarya</taxon>
        <taxon>Ascomycota</taxon>
        <taxon>Pezizomycotina</taxon>
        <taxon>Sordariomycetes</taxon>
        <taxon>Sordariomycetidae</taxon>
        <taxon>Sordariales</taxon>
        <taxon>Lasiosphaeriaceae</taxon>
        <taxon>Cercophora</taxon>
    </lineage>
</organism>
<keyword evidence="6" id="KW-1185">Reference proteome</keyword>
<dbReference type="SUPFAM" id="SSF48403">
    <property type="entry name" value="Ankyrin repeat"/>
    <property type="match status" value="4"/>
</dbReference>
<dbReference type="Pfam" id="PF12796">
    <property type="entry name" value="Ank_2"/>
    <property type="match status" value="3"/>
</dbReference>
<keyword evidence="1" id="KW-0677">Repeat</keyword>
<gene>
    <name evidence="5" type="ORF">B0T19DRAFT_464376</name>
</gene>
<feature type="repeat" description="ANK" evidence="3">
    <location>
        <begin position="1171"/>
        <end position="1203"/>
    </location>
</feature>
<feature type="compositionally biased region" description="Basic and acidic residues" evidence="4">
    <location>
        <begin position="1057"/>
        <end position="1066"/>
    </location>
</feature>
<dbReference type="PANTHER" id="PTHR24198">
    <property type="entry name" value="ANKYRIN REPEAT AND PROTEIN KINASE DOMAIN-CONTAINING PROTEIN"/>
    <property type="match status" value="1"/>
</dbReference>
<feature type="repeat" description="ANK" evidence="3">
    <location>
        <begin position="1333"/>
        <end position="1365"/>
    </location>
</feature>
<sequence length="1881" mass="207208">MAHWQPNPDQPPIILPVSVAGTVQRDTNVRQQVVIQVTGIADTSRPCYPQRNMIAALFSDWVPYVVHNPGQMVINKTASPHILVDAAKHMLSEVQDLKDDGCSLAFVAHDIGGSIVKMAMVIASKDPFYYDIFRDTHVLVFFETPHRSSKEDSWVSILEDVVESHYCRSKGPWLAERLKMLAREHEELAPRFASMSNKFNIMSYYHTAEPADPRPVLSKDCATLGLNNEERVAIGIYRHYGLLEEYEVRYLNDMLRESQIMSSPDTSAFLNMLCLEMEGYSPSGFAKVSHVNVARQLLSMPELERWANPNHRCGQVLRLRLNNRFHPGRMFESLREAIRTTDKHYHPSTIILGPPADKANSDSSSVIEIKLVDPLEVSRDIAVLPHDFPNLVVEKTEIPIRVAASFDNATFDERSVITTRFVDVDMTSGLFGQARRQDLALEVDDNCPLNKDAPEAQVAKQTAINILATSTDYRHADRFLKRLNHFLKGPLDWIRRLWHKCGHIASSFILIKRNIERHGPWIANVLFWISRSARPLSVEELRLIIMELAESGRQGSESFKLLAQYRSLAKVGDLEMLLPGVVEIRNGKAQLCQLSTQMDSFLWRAMRFLFPGTGNKDPDLYLAEKCLLFLLDFYSKGYPSTGEALVLRSDVDRKARASFAVYAARHWMTHYRAAGSQAALAHGAVFSRFLREDIVKAWMPHLAASSPGLPGRDGPPYSDKEDVNRTLRVLNLRSRDPASAFRVLELCYHASIRPSTTALLDRFIVHAAELGDGDLVCELIGKVTGRDAILRAIASAPWSLGHDLIKQCNFPVGSLTMGQVYLAALQMGNQETATKALEMLRNPPLGLLLEDVLTDATMIACQYGDESTVRAIFDDGELSSLLAKETAQQSDPVWKPLHAAVCSGNTEVVSMLLNFGMNINAETPNGDAPLMLAAEHGFHEIVSLLLQPGRGADVTACANVLGRTPLHAASQCGFLDTTRLLLGSGADKMAEDEGDIPLYLAIVRGNSDVAELLISSVPVHVSRNGLLVPPSTPVSVHSVEDANIPPPDAGDEESGKEEEFLEHLSDRSGSSSPTLSTTSSNGSDSDAFSTSTEVFHPLDVMNFRDETVLIEASKSRRTCHVAELLARERVDPTLADEHGMTALHYAAYFGLPSLIACLIEHGADIDARNSDSRTPLHIAVYCHQLEAVEELLKHHPDLLAQDNFGRSNPLTAAATVGDIRIVETLLPRYTPPKRRACFFAAVRSGWHTLTARLLDAGCCHGFDRDTAGNSAVHWAARGTNTGILQLLLSRGFPVDPEGGPSGTPLCDAARFAVVANIKVLLDAGANIEGDGVSGITPLYMAVSHRNPDATLLLLQRGARLKSGRYKINRTTSCNTILDLALRDESIEQTYTVGIYIEEAVEETIRAVLAFYSLELHRGSTQNITQDGTTPAKAISLLIAVKKFHYLPQLLDTWPGANDPATIVEALSHKESSLQNVAWKGDVDVLELILSRLPAGYDINSGSLTRHKTTPLQNAMFLNGGGDSLPKVQLLLRHGADPGVTGGILETSLNIAAHYQHLDILELLLDVIHPEVKAQFLSGAGGTRLPTEAAVLGTVHAHIHAEHEVIEILDLLLRHGASLDPRRPSGETLLHTAVRATSFDEVITWLQEHGISPDEGDITGRRPAHLAIHKGKLNTAKLLFTENTTPETVDYQGRDCFHYAVVYEMWRDSMVRDLLAWWIEDRGLDHAAVSRIVNKPDINGWTPLHWACRQPNAEVVEYLIRMGADGAAVTHTGWTPWHVAVFHGNTSEGYLGHLLAPEAGGENGELPTEPGMSHDACCSACFCKIRGTRYSCTESGCEEERVWCGPVDSSDAPSLCFKCFANHCAGLAVHYPGHVFEVVDWD</sequence>
<feature type="repeat" description="ANK" evidence="3">
    <location>
        <begin position="896"/>
        <end position="924"/>
    </location>
</feature>
<dbReference type="EMBL" id="JAUEPO010000004">
    <property type="protein sequence ID" value="KAK3324353.1"/>
    <property type="molecule type" value="Genomic_DNA"/>
</dbReference>
<evidence type="ECO:0000256" key="3">
    <source>
        <dbReference type="PROSITE-ProRule" id="PRU00023"/>
    </source>
</evidence>
<dbReference type="SMART" id="SM00248">
    <property type="entry name" value="ANK"/>
    <property type="match status" value="18"/>
</dbReference>
<feature type="repeat" description="ANK" evidence="3">
    <location>
        <begin position="1267"/>
        <end position="1299"/>
    </location>
</feature>
<dbReference type="PANTHER" id="PTHR24198:SF165">
    <property type="entry name" value="ANKYRIN REPEAT-CONTAINING PROTEIN-RELATED"/>
    <property type="match status" value="1"/>
</dbReference>
<name>A0AAE0IG54_9PEZI</name>
<proteinExistence type="predicted"/>
<reference evidence="5" key="2">
    <citation type="submission" date="2023-06" db="EMBL/GenBank/DDBJ databases">
        <authorList>
            <consortium name="Lawrence Berkeley National Laboratory"/>
            <person name="Haridas S."/>
            <person name="Hensen N."/>
            <person name="Bonometti L."/>
            <person name="Westerberg I."/>
            <person name="Brannstrom I.O."/>
            <person name="Guillou S."/>
            <person name="Cros-Aarteil S."/>
            <person name="Calhoun S."/>
            <person name="Kuo A."/>
            <person name="Mondo S."/>
            <person name="Pangilinan J."/>
            <person name="Riley R."/>
            <person name="Labutti K."/>
            <person name="Andreopoulos B."/>
            <person name="Lipzen A."/>
            <person name="Chen C."/>
            <person name="Yanf M."/>
            <person name="Daum C."/>
            <person name="Ng V."/>
            <person name="Clum A."/>
            <person name="Steindorff A."/>
            <person name="Ohm R."/>
            <person name="Martin F."/>
            <person name="Silar P."/>
            <person name="Natvig D."/>
            <person name="Lalanne C."/>
            <person name="Gautier V."/>
            <person name="Ament-Velasquez S.L."/>
            <person name="Kruys A."/>
            <person name="Hutchinson M.I."/>
            <person name="Powell A.J."/>
            <person name="Barry K."/>
            <person name="Miller A.N."/>
            <person name="Grigoriev I.V."/>
            <person name="Debuchy R."/>
            <person name="Gladieux P."/>
            <person name="Thoren M.H."/>
            <person name="Johannesson H."/>
        </authorList>
    </citation>
    <scope>NUCLEOTIDE SEQUENCE</scope>
    <source>
        <strain evidence="5">SMH4131-1</strain>
    </source>
</reference>
<feature type="repeat" description="ANK" evidence="3">
    <location>
        <begin position="925"/>
        <end position="957"/>
    </location>
</feature>
<dbReference type="Proteomes" id="UP001286456">
    <property type="component" value="Unassembled WGS sequence"/>
</dbReference>